<keyword evidence="1 4" id="KW-0378">Hydrolase</keyword>
<dbReference type="InterPro" id="IPR054593">
    <property type="entry name" value="Beta-mannosidase-like_N2"/>
</dbReference>
<keyword evidence="5" id="KW-1185">Reference proteome</keyword>
<evidence type="ECO:0000256" key="2">
    <source>
        <dbReference type="SAM" id="SignalP"/>
    </source>
</evidence>
<gene>
    <name evidence="4" type="ORF">SAMN05660895_2028</name>
</gene>
<dbReference type="GO" id="GO:0004553">
    <property type="term" value="F:hydrolase activity, hydrolyzing O-glycosyl compounds"/>
    <property type="evidence" value="ECO:0007669"/>
    <property type="project" value="UniProtKB-ARBA"/>
</dbReference>
<sequence length="947" mass="107989">MNYIGFVMMKLRLRIYLLMFLAAHQALAQTPWPQVHVEARPWTRWWWLGNAVDTAGIAYQLQALHDAGFGGVEITPIYGVHGFEKQEIPYLSDRWMQMLQYTIRKAHQLHMEVDMNNGTGWPFGGPQIPLDEAASKVIFQTYILHGGESLTEKIFAKDPRQKSIAKLQALMAFSDQHEKLDLTSKVDTFGYLHWQAPPGKWLLIAVFNGKTLQKVKRAAPGGEGWVMDHFSRTALHTYLQRFTQAFQGTHTPLPHSFFDDSYEVFGADWTAHFFTDFKRLRGYDLRNYLPALLGIGNPDTVQRVIMDYRQTLADLLLHDFAEPWTAWAHQMGRTTRYQAHGSPGNWIDLYASADIPETESFGSCHFNIPGIPEDSLGMRAGQLDERVLKFASSAAHISGKRYASSETFTWLGEHFRVSLAQCKPVLDEMWISGINHVFFHGTPYSPKHAPWPGWQFYASVNFSPYNPIWHNLPAMNQYITRTQSFLQQGKPDNDILLYWPASDVWAKQNQNLLFQLTIGNTQQWLDSTGFGQLADLLIHQGYSFDYISDYFIEKTTVENGKIKTPGGDYKVLIIPPCTFIPLHSFSHILSLIKNGGKVIFLDHFPENVPGLNAWQLRKDTLEQFKNQINQAWIFHQTEVKKINKGFAYMGPDVVALLSMAGVKAESMVRNGLSFIRRKTNDGYIYFISNLSSKNFNGWITLNIHAPYVVIYDAYANRTGIAKLKQAPNAEGMNTTTVYLQIPSGYSYILKTTNQTPVHIPRWTYIPSWQSNSNLLRLSLDTSWTLQFIEGDPDIKGIYRLKKLGSWTDLNDSARTFAGTAQYQISFQITKEQKSKADQWILKLGQVDFSAKVIFNGHDVATAWAVPFTCDVTPYIQTGKNVLQIQVTNLAANRIAAYDRNKIPWKIFKDINVVNMQYQPFDASNWGTVPSGLIGPVWLEGYKNKNDF</sequence>
<dbReference type="AlphaFoldDB" id="A0A1I7NIR5"/>
<dbReference type="InterPro" id="IPR008979">
    <property type="entry name" value="Galactose-bd-like_sf"/>
</dbReference>
<dbReference type="Proteomes" id="UP000199537">
    <property type="component" value="Unassembled WGS sequence"/>
</dbReference>
<dbReference type="Pfam" id="PF22666">
    <property type="entry name" value="Glyco_hydro_2_N2"/>
    <property type="match status" value="1"/>
</dbReference>
<dbReference type="STRING" id="1393122.SAMN05660895_2028"/>
<dbReference type="InterPro" id="IPR053161">
    <property type="entry name" value="Ulvan_degrading_GH"/>
</dbReference>
<dbReference type="OrthoDB" id="9761519at2"/>
<dbReference type="PANTHER" id="PTHR36848">
    <property type="entry name" value="DNA-BINDING PROTEIN (PUTATIVE SECRETED PROTEIN)-RELATED"/>
    <property type="match status" value="1"/>
</dbReference>
<dbReference type="SUPFAM" id="SSF49785">
    <property type="entry name" value="Galactose-binding domain-like"/>
    <property type="match status" value="1"/>
</dbReference>
<organism evidence="4 5">
    <name type="scientific">Thermoflavifilum thermophilum</name>
    <dbReference type="NCBI Taxonomy" id="1393122"/>
    <lineage>
        <taxon>Bacteria</taxon>
        <taxon>Pseudomonadati</taxon>
        <taxon>Bacteroidota</taxon>
        <taxon>Chitinophagia</taxon>
        <taxon>Chitinophagales</taxon>
        <taxon>Chitinophagaceae</taxon>
        <taxon>Thermoflavifilum</taxon>
    </lineage>
</organism>
<reference evidence="5" key="1">
    <citation type="submission" date="2016-10" db="EMBL/GenBank/DDBJ databases">
        <authorList>
            <person name="Varghese N."/>
            <person name="Submissions S."/>
        </authorList>
    </citation>
    <scope>NUCLEOTIDE SEQUENCE [LARGE SCALE GENOMIC DNA]</scope>
    <source>
        <strain evidence="5">DSM 14807</strain>
    </source>
</reference>
<keyword evidence="2" id="KW-0732">Signal</keyword>
<dbReference type="Gene3D" id="2.60.120.260">
    <property type="entry name" value="Galactose-binding domain-like"/>
    <property type="match status" value="1"/>
</dbReference>
<evidence type="ECO:0000256" key="1">
    <source>
        <dbReference type="ARBA" id="ARBA00022801"/>
    </source>
</evidence>
<feature type="chain" id="PRO_5011533716" evidence="2">
    <location>
        <begin position="29"/>
        <end position="947"/>
    </location>
</feature>
<name>A0A1I7NIR5_9BACT</name>
<dbReference type="PANTHER" id="PTHR36848:SF2">
    <property type="entry name" value="SECRETED PROTEIN"/>
    <property type="match status" value="1"/>
</dbReference>
<proteinExistence type="predicted"/>
<feature type="signal peptide" evidence="2">
    <location>
        <begin position="1"/>
        <end position="28"/>
    </location>
</feature>
<evidence type="ECO:0000313" key="5">
    <source>
        <dbReference type="Proteomes" id="UP000199537"/>
    </source>
</evidence>
<evidence type="ECO:0000259" key="3">
    <source>
        <dbReference type="Pfam" id="PF22666"/>
    </source>
</evidence>
<dbReference type="EMBL" id="FPCJ01000001">
    <property type="protein sequence ID" value="SFV34539.1"/>
    <property type="molecule type" value="Genomic_DNA"/>
</dbReference>
<feature type="domain" description="Beta-mannosidase-like galactose-binding" evidence="3">
    <location>
        <begin position="820"/>
        <end position="905"/>
    </location>
</feature>
<dbReference type="Pfam" id="PF17132">
    <property type="entry name" value="Glyco_hydro_106"/>
    <property type="match status" value="2"/>
</dbReference>
<evidence type="ECO:0000313" key="4">
    <source>
        <dbReference type="EMBL" id="SFV34539.1"/>
    </source>
</evidence>
<protein>
    <submittedName>
        <fullName evidence="4">Glycosyl hydrolases family 2, sugar binding domain</fullName>
    </submittedName>
</protein>
<dbReference type="NCBIfam" id="NF045579">
    <property type="entry name" value="rhamnoside_JR"/>
    <property type="match status" value="1"/>
</dbReference>
<accession>A0A1I7NIR5</accession>